<name>A0A9D1MYG5_9CLOT</name>
<evidence type="ECO:0000256" key="5">
    <source>
        <dbReference type="PIRSR" id="PIRSR006230-1"/>
    </source>
</evidence>
<feature type="binding site" evidence="5">
    <location>
        <position position="176"/>
    </location>
    <ligand>
        <name>GTP</name>
        <dbReference type="ChEBI" id="CHEBI:37565"/>
    </ligand>
</feature>
<dbReference type="CDD" id="cd01856">
    <property type="entry name" value="YlqF"/>
    <property type="match status" value="1"/>
</dbReference>
<dbReference type="GO" id="GO:0005525">
    <property type="term" value="F:GTP binding"/>
    <property type="evidence" value="ECO:0007669"/>
    <property type="project" value="UniProtKB-KW"/>
</dbReference>
<dbReference type="InterPro" id="IPR023179">
    <property type="entry name" value="GTP-bd_ortho_bundle_sf"/>
</dbReference>
<comment type="similarity">
    <text evidence="4">Belongs to the TRAFAC class YlqF/YawG GTPase family. MTG1 subfamily.</text>
</comment>
<keyword evidence="3 4" id="KW-0342">GTP-binding</keyword>
<evidence type="ECO:0000313" key="7">
    <source>
        <dbReference type="EMBL" id="HIU91802.1"/>
    </source>
</evidence>
<comment type="function">
    <text evidence="4">Required for a late step of 50S ribosomal subunit assembly. Has GTPase activity.</text>
</comment>
<accession>A0A9D1MYG5</accession>
<dbReference type="PRINTS" id="PR00326">
    <property type="entry name" value="GTP1OBG"/>
</dbReference>
<evidence type="ECO:0000259" key="6">
    <source>
        <dbReference type="PROSITE" id="PS51721"/>
    </source>
</evidence>
<dbReference type="AlphaFoldDB" id="A0A9D1MYG5"/>
<comment type="subcellular location">
    <subcellularLocation>
        <location evidence="4">Cytoplasm</location>
    </subcellularLocation>
</comment>
<keyword evidence="2 4" id="KW-0547">Nucleotide-binding</keyword>
<gene>
    <name evidence="7" type="primary">ylqF</name>
    <name evidence="7" type="ORF">IAD26_01565</name>
</gene>
<protein>
    <recommendedName>
        <fullName evidence="1 4">Ribosome biogenesis GTPase A</fullName>
    </recommendedName>
</protein>
<dbReference type="InterPro" id="IPR030378">
    <property type="entry name" value="G_CP_dom"/>
</dbReference>
<reference evidence="7" key="1">
    <citation type="submission" date="2020-10" db="EMBL/GenBank/DDBJ databases">
        <authorList>
            <person name="Gilroy R."/>
        </authorList>
    </citation>
    <scope>NUCLEOTIDE SEQUENCE</scope>
    <source>
        <strain evidence="7">CHK154-7741</strain>
    </source>
</reference>
<dbReference type="EMBL" id="DVOD01000013">
    <property type="protein sequence ID" value="HIU91802.1"/>
    <property type="molecule type" value="Genomic_DNA"/>
</dbReference>
<dbReference type="PANTHER" id="PTHR45782:SF5">
    <property type="entry name" value="DAR GTPASE 3, CHLOROPLASTIC"/>
    <property type="match status" value="1"/>
</dbReference>
<dbReference type="PROSITE" id="PS51721">
    <property type="entry name" value="G_CP"/>
    <property type="match status" value="1"/>
</dbReference>
<feature type="binding site" evidence="5">
    <location>
        <begin position="132"/>
        <end position="137"/>
    </location>
    <ligand>
        <name>GTP</name>
        <dbReference type="ChEBI" id="CHEBI:37565"/>
    </ligand>
</feature>
<dbReference type="InterPro" id="IPR006073">
    <property type="entry name" value="GTP-bd"/>
</dbReference>
<dbReference type="Gene3D" id="3.40.50.300">
    <property type="entry name" value="P-loop containing nucleotide triphosphate hydrolases"/>
    <property type="match status" value="1"/>
</dbReference>
<feature type="binding site" evidence="5">
    <location>
        <begin position="59"/>
        <end position="62"/>
    </location>
    <ligand>
        <name>GTP</name>
        <dbReference type="ChEBI" id="CHEBI:37565"/>
    </ligand>
</feature>
<evidence type="ECO:0000256" key="3">
    <source>
        <dbReference type="ARBA" id="ARBA00023134"/>
    </source>
</evidence>
<dbReference type="InterPro" id="IPR016478">
    <property type="entry name" value="GTPase_MTG1"/>
</dbReference>
<organism evidence="7 8">
    <name type="scientific">Candidatus Limenecus avicola</name>
    <dbReference type="NCBI Taxonomy" id="2840847"/>
    <lineage>
        <taxon>Bacteria</taxon>
        <taxon>Bacillati</taxon>
        <taxon>Bacillota</taxon>
        <taxon>Clostridia</taxon>
        <taxon>Eubacteriales</taxon>
        <taxon>Clostridiaceae</taxon>
        <taxon>Clostridiaceae incertae sedis</taxon>
        <taxon>Candidatus Limenecus</taxon>
    </lineage>
</organism>
<dbReference type="GO" id="GO:0003924">
    <property type="term" value="F:GTPase activity"/>
    <property type="evidence" value="ECO:0007669"/>
    <property type="project" value="TreeGrafter"/>
</dbReference>
<evidence type="ECO:0000313" key="8">
    <source>
        <dbReference type="Proteomes" id="UP000886748"/>
    </source>
</evidence>
<dbReference type="PANTHER" id="PTHR45782">
    <property type="entry name" value="MITOCHONDRIAL RIBOSOME-ASSOCIATED GTPASE 1"/>
    <property type="match status" value="1"/>
</dbReference>
<evidence type="ECO:0000256" key="4">
    <source>
        <dbReference type="PIRNR" id="PIRNR006230"/>
    </source>
</evidence>
<dbReference type="GO" id="GO:0006412">
    <property type="term" value="P:translation"/>
    <property type="evidence" value="ECO:0007669"/>
    <property type="project" value="TreeGrafter"/>
</dbReference>
<evidence type="ECO:0000256" key="2">
    <source>
        <dbReference type="ARBA" id="ARBA00022741"/>
    </source>
</evidence>
<dbReference type="GO" id="GO:0005737">
    <property type="term" value="C:cytoplasm"/>
    <property type="evidence" value="ECO:0007669"/>
    <property type="project" value="UniProtKB-SubCell"/>
</dbReference>
<dbReference type="InterPro" id="IPR019991">
    <property type="entry name" value="GTP-bd_ribosome_bgen"/>
</dbReference>
<dbReference type="Proteomes" id="UP000886748">
    <property type="component" value="Unassembled WGS sequence"/>
</dbReference>
<keyword evidence="4" id="KW-0963">Cytoplasm</keyword>
<reference evidence="7" key="2">
    <citation type="journal article" date="2021" name="PeerJ">
        <title>Extensive microbial diversity within the chicken gut microbiome revealed by metagenomics and culture.</title>
        <authorList>
            <person name="Gilroy R."/>
            <person name="Ravi A."/>
            <person name="Getino M."/>
            <person name="Pursley I."/>
            <person name="Horton D.L."/>
            <person name="Alikhan N.F."/>
            <person name="Baker D."/>
            <person name="Gharbi K."/>
            <person name="Hall N."/>
            <person name="Watson M."/>
            <person name="Adriaenssens E.M."/>
            <person name="Foster-Nyarko E."/>
            <person name="Jarju S."/>
            <person name="Secka A."/>
            <person name="Antonio M."/>
            <person name="Oren A."/>
            <person name="Chaudhuri R.R."/>
            <person name="La Ragione R."/>
            <person name="Hildebrand F."/>
            <person name="Pallen M.J."/>
        </authorList>
    </citation>
    <scope>NUCLEOTIDE SEQUENCE</scope>
    <source>
        <strain evidence="7">CHK154-7741</strain>
    </source>
</reference>
<proteinExistence type="inferred from homology"/>
<dbReference type="PIRSF" id="PIRSF006230">
    <property type="entry name" value="MG442"/>
    <property type="match status" value="1"/>
</dbReference>
<dbReference type="Gene3D" id="1.10.1580.10">
    <property type="match status" value="1"/>
</dbReference>
<evidence type="ECO:0000256" key="1">
    <source>
        <dbReference type="ARBA" id="ARBA00014898"/>
    </source>
</evidence>
<feature type="domain" description="CP-type G" evidence="6">
    <location>
        <begin position="15"/>
        <end position="180"/>
    </location>
</feature>
<dbReference type="SUPFAM" id="SSF52540">
    <property type="entry name" value="P-loop containing nucleoside triphosphate hydrolases"/>
    <property type="match status" value="1"/>
</dbReference>
<comment type="caution">
    <text evidence="7">The sequence shown here is derived from an EMBL/GenBank/DDBJ whole genome shotgun (WGS) entry which is preliminary data.</text>
</comment>
<dbReference type="NCBIfam" id="TIGR03596">
    <property type="entry name" value="GTPase_YlqF"/>
    <property type="match status" value="1"/>
</dbReference>
<dbReference type="InterPro" id="IPR027417">
    <property type="entry name" value="P-loop_NTPase"/>
</dbReference>
<sequence length="283" mass="31709">MAHIHWYPGHIAKAEKKLKELINLVDVVIEVLDARIPDSSVYPDIKKLLGEKPRLIVLNKADLADENALKQWIKHYQETSGFPVIASCASKNNDISTIVNKVIELAKPRIDKLVAKGLLPRPARVVVVGMPNVGKSSIINKLIKKGKTKVGAKAGVTRQQQWVRVNPKIDLLDTPGIIPLKQEDQIKAGKLAMVNSVSENAYENEEVAAELLEILAQKYPIKVKEYYNLDNEITLENIAKSRNWIVKNSEPDITRTAVMVLTDFRAGRIGRFILDDNIDKTEQ</sequence>
<dbReference type="Pfam" id="PF01926">
    <property type="entry name" value="MMR_HSR1"/>
    <property type="match status" value="1"/>
</dbReference>